<dbReference type="InterPro" id="IPR019808">
    <property type="entry name" value="Histidine_triad_CS"/>
</dbReference>
<dbReference type="InterPro" id="IPR036265">
    <property type="entry name" value="HIT-like_sf"/>
</dbReference>
<comment type="catalytic activity">
    <reaction evidence="7">
        <text>P(1),P(3)-bis(5'-adenosyl) triphosphate + H2O = AMP + ADP + 2 H(+)</text>
        <dbReference type="Rhea" id="RHEA:13893"/>
        <dbReference type="ChEBI" id="CHEBI:15377"/>
        <dbReference type="ChEBI" id="CHEBI:15378"/>
        <dbReference type="ChEBI" id="CHEBI:58529"/>
        <dbReference type="ChEBI" id="CHEBI:456215"/>
        <dbReference type="ChEBI" id="CHEBI:456216"/>
        <dbReference type="EC" id="3.6.1.29"/>
    </reaction>
</comment>
<feature type="binding site" evidence="4">
    <location>
        <position position="101"/>
    </location>
    <ligand>
        <name>substrate</name>
    </ligand>
</feature>
<dbReference type="GO" id="GO:0000166">
    <property type="term" value="F:nucleotide binding"/>
    <property type="evidence" value="ECO:0007669"/>
    <property type="project" value="UniProtKB-KW"/>
</dbReference>
<feature type="binding site" evidence="4">
    <location>
        <position position="86"/>
    </location>
    <ligand>
        <name>substrate</name>
    </ligand>
</feature>
<evidence type="ECO:0000259" key="8">
    <source>
        <dbReference type="PROSITE" id="PS51084"/>
    </source>
</evidence>
<dbReference type="EC" id="3.6.1.29" evidence="7"/>
<keyword evidence="10" id="KW-1185">Reference proteome</keyword>
<evidence type="ECO:0000256" key="2">
    <source>
        <dbReference type="ARBA" id="ARBA00022801"/>
    </source>
</evidence>
<feature type="domain" description="HIT" evidence="8">
    <location>
        <begin position="1"/>
        <end position="112"/>
    </location>
</feature>
<dbReference type="EMBL" id="JANBOI010000108">
    <property type="protein sequence ID" value="KAJ1733909.1"/>
    <property type="molecule type" value="Genomic_DNA"/>
</dbReference>
<evidence type="ECO:0000313" key="10">
    <source>
        <dbReference type="Proteomes" id="UP001143981"/>
    </source>
</evidence>
<evidence type="ECO:0000256" key="6">
    <source>
        <dbReference type="PROSITE-ProRule" id="PRU00464"/>
    </source>
</evidence>
<dbReference type="PROSITE" id="PS51084">
    <property type="entry name" value="HIT_2"/>
    <property type="match status" value="1"/>
</dbReference>
<evidence type="ECO:0000256" key="5">
    <source>
        <dbReference type="PIRSR" id="PIRSR639383-3"/>
    </source>
</evidence>
<dbReference type="OrthoDB" id="680339at2759"/>
<evidence type="ECO:0000256" key="1">
    <source>
        <dbReference type="ARBA" id="ARBA00022741"/>
    </source>
</evidence>
<dbReference type="Proteomes" id="UP001143981">
    <property type="component" value="Unassembled WGS sequence"/>
</dbReference>
<evidence type="ECO:0000256" key="3">
    <source>
        <dbReference type="PIRSR" id="PIRSR639383-1"/>
    </source>
</evidence>
<feature type="site" description="Important for induction of apoptosis" evidence="5">
    <location>
        <position position="117"/>
    </location>
</feature>
<evidence type="ECO:0000313" key="9">
    <source>
        <dbReference type="EMBL" id="KAJ1733909.1"/>
    </source>
</evidence>
<dbReference type="PANTHER" id="PTHR46243:SF1">
    <property type="entry name" value="BIS(5'-ADENOSYL)-TRIPHOSPHATASE"/>
    <property type="match status" value="1"/>
</dbReference>
<dbReference type="PROSITE" id="PS00892">
    <property type="entry name" value="HIT_1"/>
    <property type="match status" value="1"/>
</dbReference>
<dbReference type="SUPFAM" id="SSF54197">
    <property type="entry name" value="HIT-like"/>
    <property type="match status" value="1"/>
</dbReference>
<gene>
    <name evidence="9" type="ORF">LPJ61_001342</name>
</gene>
<dbReference type="InterPro" id="IPR039383">
    <property type="entry name" value="FHIT"/>
</dbReference>
<comment type="caution">
    <text evidence="9">The sequence shown here is derived from an EMBL/GenBank/DDBJ whole genome shotgun (WGS) entry which is preliminary data.</text>
</comment>
<organism evidence="9 10">
    <name type="scientific">Coemansia biformis</name>
    <dbReference type="NCBI Taxonomy" id="1286918"/>
    <lineage>
        <taxon>Eukaryota</taxon>
        <taxon>Fungi</taxon>
        <taxon>Fungi incertae sedis</taxon>
        <taxon>Zoopagomycota</taxon>
        <taxon>Kickxellomycotina</taxon>
        <taxon>Kickxellomycetes</taxon>
        <taxon>Kickxellales</taxon>
        <taxon>Kickxellaceae</taxon>
        <taxon>Coemansia</taxon>
    </lineage>
</organism>
<dbReference type="Pfam" id="PF01230">
    <property type="entry name" value="HIT"/>
    <property type="match status" value="1"/>
</dbReference>
<keyword evidence="1 7" id="KW-0547">Nucleotide-binding</keyword>
<keyword evidence="2 7" id="KW-0378">Hydrolase</keyword>
<dbReference type="PANTHER" id="PTHR46243">
    <property type="entry name" value="BIS(5'-ADENOSYL)-TRIPHOSPHATASE"/>
    <property type="match status" value="1"/>
</dbReference>
<name>A0A9W8D066_9FUNG</name>
<reference evidence="9" key="1">
    <citation type="submission" date="2022-07" db="EMBL/GenBank/DDBJ databases">
        <title>Phylogenomic reconstructions and comparative analyses of Kickxellomycotina fungi.</title>
        <authorList>
            <person name="Reynolds N.K."/>
            <person name="Stajich J.E."/>
            <person name="Barry K."/>
            <person name="Grigoriev I.V."/>
            <person name="Crous P."/>
            <person name="Smith M.E."/>
        </authorList>
    </citation>
    <scope>NUCLEOTIDE SEQUENCE</scope>
    <source>
        <strain evidence="9">BCRC 34381</strain>
    </source>
</reference>
<dbReference type="InterPro" id="IPR011146">
    <property type="entry name" value="HIT-like"/>
</dbReference>
<evidence type="ECO:0000256" key="7">
    <source>
        <dbReference type="RuleBase" id="RU366076"/>
    </source>
</evidence>
<dbReference type="AlphaFoldDB" id="A0A9W8D066"/>
<dbReference type="Gene3D" id="3.30.428.10">
    <property type="entry name" value="HIT-like"/>
    <property type="match status" value="1"/>
</dbReference>
<proteinExistence type="predicted"/>
<protein>
    <recommendedName>
        <fullName evidence="7">Bis(5'-adenosyl)-triphosphatase</fullName>
        <ecNumber evidence="7">3.6.1.29</ecNumber>
    </recommendedName>
</protein>
<feature type="binding site" evidence="4">
    <location>
        <position position="30"/>
    </location>
    <ligand>
        <name>substrate</name>
    </ligand>
</feature>
<comment type="cofactor">
    <cofactor evidence="7">
        <name>Mn(2+)</name>
        <dbReference type="ChEBI" id="CHEBI:29035"/>
    </cofactor>
</comment>
<dbReference type="GO" id="GO:0047710">
    <property type="term" value="F:bis(5'-adenosyl)-triphosphatase activity"/>
    <property type="evidence" value="ECO:0007669"/>
    <property type="project" value="UniProtKB-UniRule"/>
</dbReference>
<dbReference type="InterPro" id="IPR051884">
    <property type="entry name" value="Bis(5'-adenosyl)-TPase_reg"/>
</dbReference>
<dbReference type="CDD" id="cd01275">
    <property type="entry name" value="FHIT"/>
    <property type="match status" value="1"/>
</dbReference>
<sequence>MMTQALRFGPISIPLSQAFFVSKLSYGLVNLKPIRPGHVLVVSRRPVARFGELTPDEVADMFAHGQRVGRVIEKLHGADALTMCIQDGAAAGQTVPHVHLHIVPRRPGDFDDNDDVYRGLEAAGRQPRIDNPERTPRTPEDMAAEATIMRTELGGWHEPAE</sequence>
<feature type="binding site" evidence="4">
    <location>
        <begin position="92"/>
        <end position="95"/>
    </location>
    <ligand>
        <name>substrate</name>
    </ligand>
</feature>
<feature type="short sequence motif" description="Histidine triad motif" evidence="6">
    <location>
        <begin position="97"/>
        <end position="101"/>
    </location>
</feature>
<feature type="active site" description="Tele-AMP-histidine intermediate" evidence="3">
    <location>
        <position position="99"/>
    </location>
</feature>
<evidence type="ECO:0000256" key="4">
    <source>
        <dbReference type="PIRSR" id="PIRSR639383-2"/>
    </source>
</evidence>
<dbReference type="FunFam" id="3.30.428.10:FF:000011">
    <property type="entry name" value="Fragile histidine triad"/>
    <property type="match status" value="1"/>
</dbReference>
<accession>A0A9W8D066</accession>